<dbReference type="EMBL" id="CP093245">
    <property type="protein sequence ID" value="UNH31740.1"/>
    <property type="molecule type" value="Genomic_DNA"/>
</dbReference>
<evidence type="ECO:0000313" key="1">
    <source>
        <dbReference type="EMBL" id="UNH31740.1"/>
    </source>
</evidence>
<sequence>MVEENEIYPTIVINKKDDLTRNRMKQATKNINRKDMSQKGYEQESQRFITAETYTRRVITQ</sequence>
<reference evidence="1" key="1">
    <citation type="submission" date="2022-03" db="EMBL/GenBank/DDBJ databases">
        <title>ESBL-producing Moellerella wisconsensis and Escherichia marmotae isolated from wild game meat.</title>
        <authorList>
            <person name="Biggel M."/>
        </authorList>
    </citation>
    <scope>NUCLEOTIDE SEQUENCE</scope>
    <source>
        <strain evidence="1">W51</strain>
    </source>
</reference>
<gene>
    <name evidence="1" type="ORF">MNY72_05435</name>
</gene>
<protein>
    <submittedName>
        <fullName evidence="1">Uncharacterized protein</fullName>
    </submittedName>
</protein>
<name>A0A9Q8Q3F1_9GAMM</name>
<dbReference type="RefSeq" id="WP_047255472.1">
    <property type="nucleotide sequence ID" value="NZ_CAWQWN010000001.1"/>
</dbReference>
<dbReference type="AlphaFoldDB" id="A0A9Q8Q3F1"/>
<dbReference type="GeneID" id="79716625"/>
<accession>A0A9Q8Q3F1</accession>
<dbReference type="Proteomes" id="UP000829116">
    <property type="component" value="Chromosome"/>
</dbReference>
<evidence type="ECO:0000313" key="2">
    <source>
        <dbReference type="Proteomes" id="UP000829116"/>
    </source>
</evidence>
<organism evidence="1 2">
    <name type="scientific">Moellerella wisconsensis</name>
    <dbReference type="NCBI Taxonomy" id="158849"/>
    <lineage>
        <taxon>Bacteria</taxon>
        <taxon>Pseudomonadati</taxon>
        <taxon>Pseudomonadota</taxon>
        <taxon>Gammaproteobacteria</taxon>
        <taxon>Enterobacterales</taxon>
        <taxon>Morganellaceae</taxon>
        <taxon>Moellerella</taxon>
    </lineage>
</organism>
<proteinExistence type="predicted"/>